<dbReference type="Proteomes" id="UP000604046">
    <property type="component" value="Unassembled WGS sequence"/>
</dbReference>
<feature type="region of interest" description="Disordered" evidence="1">
    <location>
        <begin position="1"/>
        <end position="85"/>
    </location>
</feature>
<evidence type="ECO:0000313" key="4">
    <source>
        <dbReference type="Proteomes" id="UP000604046"/>
    </source>
</evidence>
<protein>
    <submittedName>
        <fullName evidence="3">KCNF1 protein</fullName>
    </submittedName>
</protein>
<evidence type="ECO:0000256" key="2">
    <source>
        <dbReference type="SAM" id="Phobius"/>
    </source>
</evidence>
<keyword evidence="2" id="KW-0472">Membrane</keyword>
<reference evidence="3" key="1">
    <citation type="submission" date="2021-02" db="EMBL/GenBank/DDBJ databases">
        <authorList>
            <person name="Dougan E. K."/>
            <person name="Rhodes N."/>
            <person name="Thang M."/>
            <person name="Chan C."/>
        </authorList>
    </citation>
    <scope>NUCLEOTIDE SEQUENCE</scope>
</reference>
<comment type="caution">
    <text evidence="3">The sequence shown here is derived from an EMBL/GenBank/DDBJ whole genome shotgun (WGS) entry which is preliminary data.</text>
</comment>
<evidence type="ECO:0000256" key="1">
    <source>
        <dbReference type="SAM" id="MobiDB-lite"/>
    </source>
</evidence>
<proteinExistence type="predicted"/>
<organism evidence="3 4">
    <name type="scientific">Symbiodinium natans</name>
    <dbReference type="NCBI Taxonomy" id="878477"/>
    <lineage>
        <taxon>Eukaryota</taxon>
        <taxon>Sar</taxon>
        <taxon>Alveolata</taxon>
        <taxon>Dinophyceae</taxon>
        <taxon>Suessiales</taxon>
        <taxon>Symbiodiniaceae</taxon>
        <taxon>Symbiodinium</taxon>
    </lineage>
</organism>
<sequence>MSPKRGHRVWSDEMAKTVSQQRRARFSASKGQGDAAGGNPQDIDGVDALPRSISSSSASSRPPRTKGQRRSPAEGWTEPEPRARSPGKFAFLAGILVVALLLIWGLSQTEKDERSQDGWRSPESRPDIPPTQIPQDGWLAYLVTQT</sequence>
<dbReference type="AlphaFoldDB" id="A0A812LGE9"/>
<dbReference type="EMBL" id="CAJNDS010001003">
    <property type="protein sequence ID" value="CAE7243814.1"/>
    <property type="molecule type" value="Genomic_DNA"/>
</dbReference>
<feature type="compositionally biased region" description="Basic and acidic residues" evidence="1">
    <location>
        <begin position="109"/>
        <end position="126"/>
    </location>
</feature>
<keyword evidence="4" id="KW-1185">Reference proteome</keyword>
<evidence type="ECO:0000313" key="3">
    <source>
        <dbReference type="EMBL" id="CAE7243814.1"/>
    </source>
</evidence>
<keyword evidence="2" id="KW-1133">Transmembrane helix</keyword>
<gene>
    <name evidence="3" type="primary">KCNF1</name>
    <name evidence="3" type="ORF">SNAT2548_LOCUS11344</name>
</gene>
<keyword evidence="2" id="KW-0812">Transmembrane</keyword>
<accession>A0A812LGE9</accession>
<name>A0A812LGE9_9DINO</name>
<feature type="region of interest" description="Disordered" evidence="1">
    <location>
        <begin position="109"/>
        <end position="137"/>
    </location>
</feature>
<feature type="transmembrane region" description="Helical" evidence="2">
    <location>
        <begin position="89"/>
        <end position="107"/>
    </location>
</feature>
<feature type="compositionally biased region" description="Low complexity" evidence="1">
    <location>
        <begin position="50"/>
        <end position="62"/>
    </location>
</feature>